<evidence type="ECO:0000313" key="3">
    <source>
        <dbReference type="Proteomes" id="UP000184148"/>
    </source>
</evidence>
<dbReference type="PANTHER" id="PTHR38450">
    <property type="entry name" value="STAGE V SPORULATION PROTEIN AC-RELATED"/>
    <property type="match status" value="1"/>
</dbReference>
<dbReference type="RefSeq" id="WP_073239504.1">
    <property type="nucleotide sequence ID" value="NZ_FQUY01000017.1"/>
</dbReference>
<feature type="transmembrane region" description="Helical" evidence="1">
    <location>
        <begin position="64"/>
        <end position="83"/>
    </location>
</feature>
<organism evidence="2 3">
    <name type="scientific">Desulforamulus putei DSM 12395</name>
    <dbReference type="NCBI Taxonomy" id="1121429"/>
    <lineage>
        <taxon>Bacteria</taxon>
        <taxon>Bacillati</taxon>
        <taxon>Bacillota</taxon>
        <taxon>Clostridia</taxon>
        <taxon>Eubacteriales</taxon>
        <taxon>Peptococcaceae</taxon>
        <taxon>Desulforamulus</taxon>
    </lineage>
</organism>
<dbReference type="InterPro" id="IPR014203">
    <property type="entry name" value="Spore_V_AC"/>
</dbReference>
<proteinExistence type="predicted"/>
<dbReference type="AlphaFoldDB" id="A0A1M5AG20"/>
<evidence type="ECO:0000256" key="1">
    <source>
        <dbReference type="SAM" id="Phobius"/>
    </source>
</evidence>
<keyword evidence="1" id="KW-1133">Transmembrane helix</keyword>
<protein>
    <submittedName>
        <fullName evidence="2">Stage V sporulation protein AC</fullName>
    </submittedName>
</protein>
<accession>A0A1M5AG20</accession>
<name>A0A1M5AG20_9FIRM</name>
<evidence type="ECO:0000313" key="2">
    <source>
        <dbReference type="EMBL" id="SHF29077.1"/>
    </source>
</evidence>
<reference evidence="3" key="1">
    <citation type="submission" date="2016-11" db="EMBL/GenBank/DDBJ databases">
        <authorList>
            <person name="Varghese N."/>
            <person name="Submissions S."/>
        </authorList>
    </citation>
    <scope>NUCLEOTIDE SEQUENCE [LARGE SCALE GENOMIC DNA]</scope>
    <source>
        <strain evidence="3">DSM 12395</strain>
    </source>
</reference>
<keyword evidence="1" id="KW-0812">Transmembrane</keyword>
<dbReference type="STRING" id="1121429.SAMN02745133_02268"/>
<sequence length="152" mass="16065">MNSSDPFELQKREYKKMVQQVKPKPTVIKNGIMAFLVGGTICAAGQLLMNFFKARELGTQDAGLATAAVLVFLAAFLTGLGIYDEIAKYAGAGTIVPITGFANSMVAPAMEFRSEGMVFGVGARLFTIAGPVLVFGIVTAWLAGLITLVLSL</sequence>
<feature type="transmembrane region" description="Helical" evidence="1">
    <location>
        <begin position="32"/>
        <end position="52"/>
    </location>
</feature>
<dbReference type="OrthoDB" id="9797988at2"/>
<dbReference type="EMBL" id="FQUY01000017">
    <property type="protein sequence ID" value="SHF29077.1"/>
    <property type="molecule type" value="Genomic_DNA"/>
</dbReference>
<dbReference type="NCBIfam" id="TIGR02838">
    <property type="entry name" value="spore_V_AC"/>
    <property type="match status" value="1"/>
</dbReference>
<keyword evidence="3" id="KW-1185">Reference proteome</keyword>
<dbReference type="Pfam" id="PF03862">
    <property type="entry name" value="SpoVAC_SpoVAEB"/>
    <property type="match status" value="1"/>
</dbReference>
<feature type="transmembrane region" description="Helical" evidence="1">
    <location>
        <begin position="89"/>
        <end position="109"/>
    </location>
</feature>
<dbReference type="Proteomes" id="UP000184148">
    <property type="component" value="Unassembled WGS sequence"/>
</dbReference>
<dbReference type="InterPro" id="IPR005562">
    <property type="entry name" value="SpoVA"/>
</dbReference>
<feature type="transmembrane region" description="Helical" evidence="1">
    <location>
        <begin position="121"/>
        <end position="150"/>
    </location>
</feature>
<gene>
    <name evidence="2" type="ORF">SAMN02745133_02268</name>
</gene>
<dbReference type="PANTHER" id="PTHR38450:SF1">
    <property type="entry name" value="STAGE V SPORULATION PROTEIN AC"/>
    <property type="match status" value="1"/>
</dbReference>
<keyword evidence="1" id="KW-0472">Membrane</keyword>